<dbReference type="SMART" id="SM00256">
    <property type="entry name" value="FBOX"/>
    <property type="match status" value="1"/>
</dbReference>
<dbReference type="InterPro" id="IPR001810">
    <property type="entry name" value="F-box_dom"/>
</dbReference>
<dbReference type="InterPro" id="IPR050942">
    <property type="entry name" value="F-box_BR-signaling"/>
</dbReference>
<dbReference type="Gene3D" id="1.20.1280.50">
    <property type="match status" value="1"/>
</dbReference>
<protein>
    <submittedName>
        <fullName evidence="1">Putative F-box domain-containing protein</fullName>
    </submittedName>
</protein>
<evidence type="ECO:0000313" key="1">
    <source>
        <dbReference type="EMBL" id="KAE9592819.1"/>
    </source>
</evidence>
<dbReference type="Pfam" id="PF03478">
    <property type="entry name" value="Beta-prop_KIB1-4"/>
    <property type="match status" value="1"/>
</dbReference>
<dbReference type="PANTHER" id="PTHR44259">
    <property type="entry name" value="OS07G0183000 PROTEIN-RELATED"/>
    <property type="match status" value="1"/>
</dbReference>
<dbReference type="OrthoDB" id="1436695at2759"/>
<dbReference type="Proteomes" id="UP000447434">
    <property type="component" value="Chromosome 19"/>
</dbReference>
<sequence>MSASTANIISSMSFRSSSNSNWSDLPSDVMELILQKLTLMDYLKCREICQSWQNMVRDALSTKGKCPPKPHFPFIIEPTRTIPFLVNPINGKYYSFATELNYGLSLERFIGEETLCSQKTNIQHYVNVFTSVEGWLIIQDYFNARRWKEKDRFFGLICFYNPVSKAMIKLPTLCFTAFEDDAYESSKVVMSSKPDCKDSIIVILLYQYWTDYKLFFCKVRGLPWTKIETQHCGDIGFSDIAIHGSKLYAITNVGCSEYVVVFNLSNPNAVTSERIVMVQDPKEQGFTFPHWEIEDCAYEKSFLLMDSTSGDLFIVHCMLRYDEDFENWPLKFAVYKLDKSVPRWLKIERFDDKILLLDDKGIQFISTTNLDGPCMESIQTNCVYFTLTTQISKEIFNDIGVFTLSDKKIQWLECSLAYKVGSVWFTPSLW</sequence>
<gene>
    <name evidence="1" type="ORF">Lalb_Chr19g0133241</name>
</gene>
<dbReference type="PROSITE" id="PS50181">
    <property type="entry name" value="FBOX"/>
    <property type="match status" value="1"/>
</dbReference>
<dbReference type="InterPro" id="IPR036047">
    <property type="entry name" value="F-box-like_dom_sf"/>
</dbReference>
<proteinExistence type="predicted"/>
<keyword evidence="2" id="KW-1185">Reference proteome</keyword>
<dbReference type="InterPro" id="IPR005174">
    <property type="entry name" value="KIB1-4_b-propeller"/>
</dbReference>
<dbReference type="Pfam" id="PF00646">
    <property type="entry name" value="F-box"/>
    <property type="match status" value="1"/>
</dbReference>
<dbReference type="PANTHER" id="PTHR44259:SF114">
    <property type="entry name" value="OS06G0707300 PROTEIN"/>
    <property type="match status" value="1"/>
</dbReference>
<dbReference type="AlphaFoldDB" id="A0A6A4NZM0"/>
<comment type="caution">
    <text evidence="1">The sequence shown here is derived from an EMBL/GenBank/DDBJ whole genome shotgun (WGS) entry which is preliminary data.</text>
</comment>
<evidence type="ECO:0000313" key="2">
    <source>
        <dbReference type="Proteomes" id="UP000447434"/>
    </source>
</evidence>
<accession>A0A6A4NZM0</accession>
<dbReference type="SUPFAM" id="SSF81383">
    <property type="entry name" value="F-box domain"/>
    <property type="match status" value="1"/>
</dbReference>
<name>A0A6A4NZM0_LUPAL</name>
<reference evidence="2" key="1">
    <citation type="journal article" date="2020" name="Nat. Commun.">
        <title>Genome sequence of the cluster root forming white lupin.</title>
        <authorList>
            <person name="Hufnagel B."/>
            <person name="Marques A."/>
            <person name="Soriano A."/>
            <person name="Marques L."/>
            <person name="Divol F."/>
            <person name="Doumas P."/>
            <person name="Sallet E."/>
            <person name="Mancinotti D."/>
            <person name="Carrere S."/>
            <person name="Marande W."/>
            <person name="Arribat S."/>
            <person name="Keller J."/>
            <person name="Huneau C."/>
            <person name="Blein T."/>
            <person name="Aime D."/>
            <person name="Laguerre M."/>
            <person name="Taylor J."/>
            <person name="Schubert V."/>
            <person name="Nelson M."/>
            <person name="Geu-Flores F."/>
            <person name="Crespi M."/>
            <person name="Gallardo-Guerrero K."/>
            <person name="Delaux P.-M."/>
            <person name="Salse J."/>
            <person name="Berges H."/>
            <person name="Guyot R."/>
            <person name="Gouzy J."/>
            <person name="Peret B."/>
        </authorList>
    </citation>
    <scope>NUCLEOTIDE SEQUENCE [LARGE SCALE GENOMIC DNA]</scope>
    <source>
        <strain evidence="2">cv. Amiga</strain>
    </source>
</reference>
<organism evidence="1 2">
    <name type="scientific">Lupinus albus</name>
    <name type="common">White lupine</name>
    <name type="synonym">Lupinus termis</name>
    <dbReference type="NCBI Taxonomy" id="3870"/>
    <lineage>
        <taxon>Eukaryota</taxon>
        <taxon>Viridiplantae</taxon>
        <taxon>Streptophyta</taxon>
        <taxon>Embryophyta</taxon>
        <taxon>Tracheophyta</taxon>
        <taxon>Spermatophyta</taxon>
        <taxon>Magnoliopsida</taxon>
        <taxon>eudicotyledons</taxon>
        <taxon>Gunneridae</taxon>
        <taxon>Pentapetalae</taxon>
        <taxon>rosids</taxon>
        <taxon>fabids</taxon>
        <taxon>Fabales</taxon>
        <taxon>Fabaceae</taxon>
        <taxon>Papilionoideae</taxon>
        <taxon>50 kb inversion clade</taxon>
        <taxon>genistoids sensu lato</taxon>
        <taxon>core genistoids</taxon>
        <taxon>Genisteae</taxon>
        <taxon>Lupinus</taxon>
    </lineage>
</organism>
<dbReference type="EMBL" id="WOCE01000019">
    <property type="protein sequence ID" value="KAE9592819.1"/>
    <property type="molecule type" value="Genomic_DNA"/>
</dbReference>